<proteinExistence type="predicted"/>
<feature type="domain" description="Nbr1 FW" evidence="7">
    <location>
        <begin position="108"/>
        <end position="201"/>
    </location>
</feature>
<dbReference type="CDD" id="cd14349">
    <property type="entry name" value="UBA_CF106"/>
    <property type="match status" value="1"/>
</dbReference>
<organism evidence="8">
    <name type="scientific">Diabrotica virgifera virgifera</name>
    <name type="common">western corn rootworm</name>
    <dbReference type="NCBI Taxonomy" id="50390"/>
    <lineage>
        <taxon>Eukaryota</taxon>
        <taxon>Metazoa</taxon>
        <taxon>Ecdysozoa</taxon>
        <taxon>Arthropoda</taxon>
        <taxon>Hexapoda</taxon>
        <taxon>Insecta</taxon>
        <taxon>Pterygota</taxon>
        <taxon>Neoptera</taxon>
        <taxon>Endopterygota</taxon>
        <taxon>Coleoptera</taxon>
        <taxon>Polyphaga</taxon>
        <taxon>Cucujiformia</taxon>
        <taxon>Chrysomeloidea</taxon>
        <taxon>Chrysomelidae</taxon>
        <taxon>Galerucinae</taxon>
        <taxon>Diabroticina</taxon>
        <taxon>Diabroticites</taxon>
        <taxon>Diabrotica</taxon>
    </lineage>
</organism>
<dbReference type="GO" id="GO:0043130">
    <property type="term" value="F:ubiquitin binding"/>
    <property type="evidence" value="ECO:0007669"/>
    <property type="project" value="TreeGrafter"/>
</dbReference>
<dbReference type="PANTHER" id="PTHR20930:SF0">
    <property type="entry name" value="PROTEIN ILRUN"/>
    <property type="match status" value="1"/>
</dbReference>
<dbReference type="GO" id="GO:0031410">
    <property type="term" value="C:cytoplasmic vesicle"/>
    <property type="evidence" value="ECO:0007669"/>
    <property type="project" value="UniProtKB-KW"/>
</dbReference>
<dbReference type="PANTHER" id="PTHR20930">
    <property type="entry name" value="OVARIAN CARCINOMA ANTIGEN CA125-RELATED"/>
    <property type="match status" value="1"/>
</dbReference>
<dbReference type="Gene3D" id="2.60.40.10">
    <property type="entry name" value="Immunoglobulins"/>
    <property type="match status" value="1"/>
</dbReference>
<evidence type="ECO:0000256" key="4">
    <source>
        <dbReference type="ARBA" id="ARBA00022833"/>
    </source>
</evidence>
<dbReference type="InterPro" id="IPR009060">
    <property type="entry name" value="UBA-like_sf"/>
</dbReference>
<dbReference type="InParanoid" id="A0A6P7GZ43"/>
<dbReference type="InterPro" id="IPR039517">
    <property type="entry name" value="C6orf106_UBA-like"/>
</dbReference>
<evidence type="ECO:0000313" key="8">
    <source>
        <dbReference type="RefSeq" id="XP_028151402.1"/>
    </source>
</evidence>
<dbReference type="Pfam" id="PF14555">
    <property type="entry name" value="UBA_4"/>
    <property type="match status" value="1"/>
</dbReference>
<dbReference type="GO" id="GO:0000407">
    <property type="term" value="C:phagophore assembly site"/>
    <property type="evidence" value="ECO:0007669"/>
    <property type="project" value="TreeGrafter"/>
</dbReference>
<dbReference type="KEGG" id="dvv:114344768"/>
<dbReference type="GO" id="GO:0016236">
    <property type="term" value="P:macroautophagy"/>
    <property type="evidence" value="ECO:0007669"/>
    <property type="project" value="TreeGrafter"/>
</dbReference>
<dbReference type="AlphaFoldDB" id="A0A6P7GZ43"/>
<protein>
    <submittedName>
        <fullName evidence="8">Uncharacterized protein C6orf106 homolog isoform X1</fullName>
    </submittedName>
</protein>
<name>A0A6P7GZ43_DIAVI</name>
<dbReference type="Pfam" id="PF16158">
    <property type="entry name" value="N_BRCA1_IG"/>
    <property type="match status" value="1"/>
</dbReference>
<dbReference type="RefSeq" id="XP_028151402.1">
    <property type="nucleotide sequence ID" value="XM_028295601.1"/>
</dbReference>
<reference evidence="8" key="1">
    <citation type="submission" date="2025-08" db="UniProtKB">
        <authorList>
            <consortium name="RefSeq"/>
        </authorList>
    </citation>
    <scope>IDENTIFICATION</scope>
    <source>
        <tissue evidence="8">Whole insect</tissue>
    </source>
</reference>
<keyword evidence="5" id="KW-0968">Cytoplasmic vesicle</keyword>
<keyword evidence="4" id="KW-0862">Zinc</keyword>
<keyword evidence="3" id="KW-0863">Zinc-finger</keyword>
<dbReference type="CDD" id="cd14947">
    <property type="entry name" value="NBR1_like"/>
    <property type="match status" value="1"/>
</dbReference>
<evidence type="ECO:0000256" key="3">
    <source>
        <dbReference type="ARBA" id="ARBA00022771"/>
    </source>
</evidence>
<feature type="region of interest" description="Disordered" evidence="6">
    <location>
        <begin position="237"/>
        <end position="256"/>
    </location>
</feature>
<evidence type="ECO:0000256" key="2">
    <source>
        <dbReference type="ARBA" id="ARBA00022723"/>
    </source>
</evidence>
<dbReference type="GO" id="GO:0005776">
    <property type="term" value="C:autophagosome"/>
    <property type="evidence" value="ECO:0007669"/>
    <property type="project" value="UniProtKB-SubCell"/>
</dbReference>
<dbReference type="InterPro" id="IPR032350">
    <property type="entry name" value="Nbr1_FW"/>
</dbReference>
<dbReference type="InterPro" id="IPR013783">
    <property type="entry name" value="Ig-like_fold"/>
</dbReference>
<dbReference type="FunFam" id="1.10.8.10:FF:000015">
    <property type="entry name" value="Chromosome 6 C6orf106 homolog"/>
    <property type="match status" value="1"/>
</dbReference>
<dbReference type="SUPFAM" id="SSF46934">
    <property type="entry name" value="UBA-like"/>
    <property type="match status" value="1"/>
</dbReference>
<evidence type="ECO:0000256" key="5">
    <source>
        <dbReference type="ARBA" id="ARBA00023329"/>
    </source>
</evidence>
<dbReference type="OrthoDB" id="661148at2759"/>
<dbReference type="GO" id="GO:0008270">
    <property type="term" value="F:zinc ion binding"/>
    <property type="evidence" value="ECO:0007669"/>
    <property type="project" value="UniProtKB-KW"/>
</dbReference>
<accession>A0A6P7GZ43</accession>
<comment type="subcellular location">
    <subcellularLocation>
        <location evidence="1">Cytoplasmic vesicle</location>
        <location evidence="1">Autophagosome</location>
    </subcellularLocation>
</comment>
<evidence type="ECO:0000256" key="6">
    <source>
        <dbReference type="SAM" id="MobiDB-lite"/>
    </source>
</evidence>
<dbReference type="Gene3D" id="1.10.8.10">
    <property type="entry name" value="DNA helicase RuvA subunit, C-terminal domain"/>
    <property type="match status" value="1"/>
</dbReference>
<keyword evidence="2" id="KW-0479">Metal-binding</keyword>
<gene>
    <name evidence="8" type="primary">LOC114344768</name>
</gene>
<dbReference type="FunFam" id="2.60.40.10:FF:000199">
    <property type="entry name" value="next to BRCA1 gene 1 protein-like"/>
    <property type="match status" value="1"/>
</dbReference>
<evidence type="ECO:0000259" key="7">
    <source>
        <dbReference type="Pfam" id="PF16158"/>
    </source>
</evidence>
<evidence type="ECO:0000256" key="1">
    <source>
        <dbReference type="ARBA" id="ARBA00004419"/>
    </source>
</evidence>
<sequence length="256" mass="28228">MILGPIHLQFLNMDIDNGPEVPVPVSGTGVDIEQSFLQQFSCMGTTDKDELIQQLQKLVGSQLNYSTAAFFLDMNNWNLQAAICSYFDIESPCPLPSMKLISDPVASEHTDVEPNVRFTKSWNLVNSGTEKWPANCYAQCSDGDNFGADRVPVPSLDPEEGYHLAVDMVSPTVPGIYQSKWRMCTDIGTYFGDPMWVIVTVVEEGTVALTNQLSHFNELGALPPPTSNYNPFSPHQIHIGHNPDTAPPDGKDTSMF</sequence>